<dbReference type="InterPro" id="IPR005946">
    <property type="entry name" value="Rib-P_diPkinase"/>
</dbReference>
<dbReference type="InterPro" id="IPR029057">
    <property type="entry name" value="PRTase-like"/>
</dbReference>
<dbReference type="SUPFAM" id="SSF53271">
    <property type="entry name" value="PRTase-like"/>
    <property type="match status" value="1"/>
</dbReference>
<dbReference type="GO" id="GO:0006164">
    <property type="term" value="P:purine nucleotide biosynthetic process"/>
    <property type="evidence" value="ECO:0007669"/>
    <property type="project" value="TreeGrafter"/>
</dbReference>
<evidence type="ECO:0000313" key="3">
    <source>
        <dbReference type="EMBL" id="KKY27578.1"/>
    </source>
</evidence>
<dbReference type="GO" id="GO:0016301">
    <property type="term" value="F:kinase activity"/>
    <property type="evidence" value="ECO:0007669"/>
    <property type="project" value="UniProtKB-KW"/>
</dbReference>
<dbReference type="CDD" id="cd06223">
    <property type="entry name" value="PRTases_typeI"/>
    <property type="match status" value="1"/>
</dbReference>
<reference evidence="3 4" key="1">
    <citation type="submission" date="2015-05" db="EMBL/GenBank/DDBJ databases">
        <title>Distinctive expansion of gene families associated with plant cell wall degradation and secondary metabolism in the genomes of grapevine trunk pathogens.</title>
        <authorList>
            <person name="Lawrence D.P."/>
            <person name="Travadon R."/>
            <person name="Rolshausen P.E."/>
            <person name="Baumgartner K."/>
        </authorList>
    </citation>
    <scope>NUCLEOTIDE SEQUENCE [LARGE SCALE GENOMIC DNA]</scope>
    <source>
        <strain evidence="3">UCRPC4</strain>
    </source>
</reference>
<dbReference type="FunFam" id="3.40.50.2020:FF:000043">
    <property type="entry name" value="Ribose-phosphate pyrophosphokinase 1"/>
    <property type="match status" value="1"/>
</dbReference>
<dbReference type="GO" id="GO:0006015">
    <property type="term" value="P:5-phosphoribose 1-diphosphate biosynthetic process"/>
    <property type="evidence" value="ECO:0007669"/>
    <property type="project" value="EnsemblFungi"/>
</dbReference>
<dbReference type="AlphaFoldDB" id="A0A0G2GWI3"/>
<feature type="compositionally biased region" description="Polar residues" evidence="2">
    <location>
        <begin position="83"/>
        <end position="92"/>
    </location>
</feature>
<name>A0A0G2GWI3_PHACM</name>
<dbReference type="InterPro" id="IPR000836">
    <property type="entry name" value="PRTase_dom"/>
</dbReference>
<dbReference type="Pfam" id="PF14572">
    <property type="entry name" value="Pribosyl_synth"/>
    <property type="match status" value="1"/>
</dbReference>
<dbReference type="GO" id="GO:0002189">
    <property type="term" value="C:ribose phosphate diphosphokinase complex"/>
    <property type="evidence" value="ECO:0007669"/>
    <property type="project" value="EnsemblFungi"/>
</dbReference>
<dbReference type="GO" id="GO:0004749">
    <property type="term" value="F:ribose phosphate diphosphokinase activity"/>
    <property type="evidence" value="ECO:0007669"/>
    <property type="project" value="EnsemblFungi"/>
</dbReference>
<evidence type="ECO:0000256" key="1">
    <source>
        <dbReference type="ARBA" id="ARBA00006478"/>
    </source>
</evidence>
<dbReference type="Proteomes" id="UP000053317">
    <property type="component" value="Unassembled WGS sequence"/>
</dbReference>
<keyword evidence="4" id="KW-1185">Reference proteome</keyword>
<evidence type="ECO:0000256" key="2">
    <source>
        <dbReference type="SAM" id="MobiDB-lite"/>
    </source>
</evidence>
<organism evidence="3 4">
    <name type="scientific">Phaeomoniella chlamydospora</name>
    <name type="common">Phaeoacremonium chlamydosporum</name>
    <dbReference type="NCBI Taxonomy" id="158046"/>
    <lineage>
        <taxon>Eukaryota</taxon>
        <taxon>Fungi</taxon>
        <taxon>Dikarya</taxon>
        <taxon>Ascomycota</taxon>
        <taxon>Pezizomycotina</taxon>
        <taxon>Eurotiomycetes</taxon>
        <taxon>Chaetothyriomycetidae</taxon>
        <taxon>Phaeomoniellales</taxon>
        <taxon>Phaeomoniellaceae</taxon>
        <taxon>Phaeomoniella</taxon>
    </lineage>
</organism>
<keyword evidence="3" id="KW-0808">Transferase</keyword>
<evidence type="ECO:0000313" key="4">
    <source>
        <dbReference type="Proteomes" id="UP000053317"/>
    </source>
</evidence>
<dbReference type="EMBL" id="LCWF01000023">
    <property type="protein sequence ID" value="KKY27578.1"/>
    <property type="molecule type" value="Genomic_DNA"/>
</dbReference>
<dbReference type="PANTHER" id="PTHR10210">
    <property type="entry name" value="RIBOSE-PHOSPHATE DIPHOSPHOKINASE FAMILY MEMBER"/>
    <property type="match status" value="1"/>
</dbReference>
<dbReference type="GO" id="GO:0000287">
    <property type="term" value="F:magnesium ion binding"/>
    <property type="evidence" value="ECO:0007669"/>
    <property type="project" value="InterPro"/>
</dbReference>
<dbReference type="GO" id="GO:0005737">
    <property type="term" value="C:cytoplasm"/>
    <property type="evidence" value="ECO:0007669"/>
    <property type="project" value="EnsemblFungi"/>
</dbReference>
<keyword evidence="3" id="KW-0418">Kinase</keyword>
<reference evidence="3 4" key="2">
    <citation type="submission" date="2015-05" db="EMBL/GenBank/DDBJ databases">
        <authorList>
            <person name="Morales-Cruz A."/>
            <person name="Amrine K.C."/>
            <person name="Cantu D."/>
        </authorList>
    </citation>
    <scope>NUCLEOTIDE SEQUENCE [LARGE SCALE GENOMIC DNA]</scope>
    <source>
        <strain evidence="3">UCRPC4</strain>
    </source>
</reference>
<comment type="similarity">
    <text evidence="1">Belongs to the ribose-phosphate pyrophosphokinase family.</text>
</comment>
<accession>A0A0G2GWI3</accession>
<sequence length="391" mass="42872">MQGFFGKPVDNLFAEPLIARWIKQNVRDWEHAVVVSKNAGGSKRVTSLADTLKLNFGIITTERKRHHNGQGMMDSTLFFQSLKDQPVPTTNPGVDDENDNEEMKDQSRGRPQVNGTAMYLSLPPRPQLQAYASSPLVQTTRVESMSPPESPDRLSRISTVVTARRPSELEAGSGDEEYTDERAREIITGRLVHGHLVDDDHPSPALSAMSGSVATLPGDRQVQEGMDYPAYDPMTASFMSTVSSHNPDHALGGSHDAAATSDEEDEGLQNPELEHTITLVGHVKEKIAFIIDDIIDKSSSWIAAAEVCRKGGAKRVYCIGTHGVFGDSSLEEMENCDAIDRIVVTNSFPISSSSIRTSRKLVVIDLSYLLSEAIRRNHHGGSYFLPSSAER</sequence>
<feature type="region of interest" description="Disordered" evidence="2">
    <location>
        <begin position="83"/>
        <end position="112"/>
    </location>
</feature>
<protein>
    <submittedName>
        <fullName evidence="3">Putative ribose-phosphate pyrophosphokinase</fullName>
    </submittedName>
</protein>
<dbReference type="OrthoDB" id="413572at2759"/>
<comment type="caution">
    <text evidence="3">The sequence shown here is derived from an EMBL/GenBank/DDBJ whole genome shotgun (WGS) entry which is preliminary data.</text>
</comment>
<dbReference type="PANTHER" id="PTHR10210:SF57">
    <property type="entry name" value="RIBOSE-PHOSPHATE DIPHOSPHOKINASE"/>
    <property type="match status" value="1"/>
</dbReference>
<gene>
    <name evidence="3" type="ORF">UCRPC4_g01020</name>
</gene>
<feature type="region of interest" description="Disordered" evidence="2">
    <location>
        <begin position="242"/>
        <end position="268"/>
    </location>
</feature>
<dbReference type="GO" id="GO:0005524">
    <property type="term" value="F:ATP binding"/>
    <property type="evidence" value="ECO:0007669"/>
    <property type="project" value="TreeGrafter"/>
</dbReference>
<dbReference type="Gene3D" id="3.40.50.2020">
    <property type="match status" value="2"/>
</dbReference>
<proteinExistence type="inferred from homology"/>